<sequence>MSPKRRKTERRAMTAAALAQQAGQPLPPGLEGMKLVRAASTREVWICERCHKKFELTTRNMAPIKQHAQEDCTAVASAAPSSAAARDAHRPATRSTVGSSSRTDPSPAFGSGQQGSGSGSVSASASAPGPGPGPAPTPASSASTPDTPAPATTRSRTSTASTTSLRSGKEAHMDIDAHALPPPPPPQSSASNSHSGSALRSKGKALTTPSQSAAPASDRTANRKRDRQELTDDYDEVYDEDDDEDGENNGDNDEADQTATQGSSASHELEWFQPPRRNASATAPAPLKSAFARPPGTSASNGPVGGPASDSHPFFPNGHSQGASSGLRGSNVFDTQTGANPNADPSSSSNNHALPSSSLTARARISTSHTQLASDKLREAIDALRFQQAEIFQVLEPLLASSHEIGQSILQLEDQLQRLGGVIDKHHRRQLFIMPGLLRSTLLAFGLLAVAATARDTTFPACDAPVKAGAPAGEPSKVFTSTNKPFYVAPGTGACLRPGWVNSAYTNTCGKQIKATNLKNGKTAVMNVVDVCGATADLASKCSDINFTKQTFIDLGGNVTIGTLDSNVKWQFVQ</sequence>
<evidence type="ECO:0000313" key="3">
    <source>
        <dbReference type="Proteomes" id="UP001176521"/>
    </source>
</evidence>
<dbReference type="SUPFAM" id="SSF50685">
    <property type="entry name" value="Barwin-like endoglucanases"/>
    <property type="match status" value="1"/>
</dbReference>
<feature type="region of interest" description="Disordered" evidence="1">
    <location>
        <begin position="1"/>
        <end position="28"/>
    </location>
</feature>
<dbReference type="CDD" id="cd22191">
    <property type="entry name" value="DPBB_RlpA_EXP_N-like"/>
    <property type="match status" value="1"/>
</dbReference>
<feature type="compositionally biased region" description="Polar residues" evidence="1">
    <location>
        <begin position="257"/>
        <end position="266"/>
    </location>
</feature>
<proteinExistence type="predicted"/>
<dbReference type="InterPro" id="IPR036908">
    <property type="entry name" value="RlpA-like_sf"/>
</dbReference>
<evidence type="ECO:0000313" key="2">
    <source>
        <dbReference type="EMBL" id="KAK0531043.1"/>
    </source>
</evidence>
<feature type="compositionally biased region" description="Low complexity" evidence="1">
    <location>
        <begin position="15"/>
        <end position="28"/>
    </location>
</feature>
<feature type="compositionally biased region" description="Basic and acidic residues" evidence="1">
    <location>
        <begin position="167"/>
        <end position="177"/>
    </location>
</feature>
<comment type="caution">
    <text evidence="2">The sequence shown here is derived from an EMBL/GenBank/DDBJ whole genome shotgun (WGS) entry which is preliminary data.</text>
</comment>
<evidence type="ECO:0000256" key="1">
    <source>
        <dbReference type="SAM" id="MobiDB-lite"/>
    </source>
</evidence>
<gene>
    <name evidence="2" type="ORF">OC842_003738</name>
</gene>
<feature type="compositionally biased region" description="Acidic residues" evidence="1">
    <location>
        <begin position="231"/>
        <end position="256"/>
    </location>
</feature>
<dbReference type="AlphaFoldDB" id="A0AAN6GB78"/>
<feature type="compositionally biased region" description="Basic and acidic residues" evidence="1">
    <location>
        <begin position="220"/>
        <end position="230"/>
    </location>
</feature>
<name>A0AAN6GB78_9BASI</name>
<feature type="compositionally biased region" description="Polar residues" evidence="1">
    <location>
        <begin position="318"/>
        <end position="338"/>
    </location>
</feature>
<dbReference type="Gene3D" id="2.40.40.10">
    <property type="entry name" value="RlpA-like domain"/>
    <property type="match status" value="1"/>
</dbReference>
<feature type="compositionally biased region" description="Low complexity" evidence="1">
    <location>
        <begin position="138"/>
        <end position="166"/>
    </location>
</feature>
<feature type="compositionally biased region" description="Low complexity" evidence="1">
    <location>
        <begin position="119"/>
        <end position="128"/>
    </location>
</feature>
<keyword evidence="3" id="KW-1185">Reference proteome</keyword>
<dbReference type="EMBL" id="JAPDMQ010000197">
    <property type="protein sequence ID" value="KAK0531043.1"/>
    <property type="molecule type" value="Genomic_DNA"/>
</dbReference>
<dbReference type="Proteomes" id="UP001176521">
    <property type="component" value="Unassembled WGS sequence"/>
</dbReference>
<organism evidence="2 3">
    <name type="scientific">Tilletia horrida</name>
    <dbReference type="NCBI Taxonomy" id="155126"/>
    <lineage>
        <taxon>Eukaryota</taxon>
        <taxon>Fungi</taxon>
        <taxon>Dikarya</taxon>
        <taxon>Basidiomycota</taxon>
        <taxon>Ustilaginomycotina</taxon>
        <taxon>Exobasidiomycetes</taxon>
        <taxon>Tilletiales</taxon>
        <taxon>Tilletiaceae</taxon>
        <taxon>Tilletia</taxon>
    </lineage>
</organism>
<feature type="compositionally biased region" description="Low complexity" evidence="1">
    <location>
        <begin position="339"/>
        <end position="358"/>
    </location>
</feature>
<accession>A0AAN6GB78</accession>
<reference evidence="2" key="1">
    <citation type="journal article" date="2023" name="PhytoFront">
        <title>Draft Genome Resources of Seven Strains of Tilletia horrida, Causal Agent of Kernel Smut of Rice.</title>
        <authorList>
            <person name="Khanal S."/>
            <person name="Antony Babu S."/>
            <person name="Zhou X.G."/>
        </authorList>
    </citation>
    <scope>NUCLEOTIDE SEQUENCE</scope>
    <source>
        <strain evidence="2">TX3</strain>
    </source>
</reference>
<feature type="compositionally biased region" description="Low complexity" evidence="1">
    <location>
        <begin position="188"/>
        <end position="197"/>
    </location>
</feature>
<feature type="compositionally biased region" description="Polar residues" evidence="1">
    <location>
        <begin position="93"/>
        <end position="104"/>
    </location>
</feature>
<protein>
    <submittedName>
        <fullName evidence="2">Uncharacterized protein</fullName>
    </submittedName>
</protein>
<feature type="region of interest" description="Disordered" evidence="1">
    <location>
        <begin position="82"/>
        <end position="358"/>
    </location>
</feature>